<evidence type="ECO:0000259" key="10">
    <source>
        <dbReference type="PROSITE" id="PS51201"/>
    </source>
</evidence>
<evidence type="ECO:0000256" key="6">
    <source>
        <dbReference type="ARBA" id="ARBA00022989"/>
    </source>
</evidence>
<keyword evidence="8 9" id="KW-0472">Membrane</keyword>
<feature type="transmembrane region" description="Helical" evidence="9">
    <location>
        <begin position="289"/>
        <end position="310"/>
    </location>
</feature>
<feature type="transmembrane region" description="Helical" evidence="9">
    <location>
        <begin position="216"/>
        <end position="232"/>
    </location>
</feature>
<protein>
    <submittedName>
        <fullName evidence="11">Glutathione-regulated potassium-efflux system protein ( K(+)/H(+) antiporter)</fullName>
    </submittedName>
</protein>
<dbReference type="PANTHER" id="PTHR42751:SF1">
    <property type="entry name" value="CATION_PROTON ANTIPORTER YBAL-RELATED"/>
    <property type="match status" value="1"/>
</dbReference>
<evidence type="ECO:0000256" key="5">
    <source>
        <dbReference type="ARBA" id="ARBA00022692"/>
    </source>
</evidence>
<keyword evidence="4" id="KW-0050">Antiport</keyword>
<feature type="transmembrane region" description="Helical" evidence="9">
    <location>
        <begin position="352"/>
        <end position="370"/>
    </location>
</feature>
<dbReference type="eggNOG" id="COG4651">
    <property type="taxonomic scope" value="Bacteria"/>
</dbReference>
<dbReference type="EMBL" id="CR954246">
    <property type="protein sequence ID" value="CAI85937.1"/>
    <property type="molecule type" value="Genomic_DNA"/>
</dbReference>
<gene>
    <name evidence="11" type="ordered locus">PSHAa0856</name>
</gene>
<dbReference type="InterPro" id="IPR036291">
    <property type="entry name" value="NAD(P)-bd_dom_sf"/>
</dbReference>
<keyword evidence="12" id="KW-1185">Reference proteome</keyword>
<evidence type="ECO:0000313" key="12">
    <source>
        <dbReference type="Proteomes" id="UP000006843"/>
    </source>
</evidence>
<evidence type="ECO:0000256" key="2">
    <source>
        <dbReference type="ARBA" id="ARBA00005551"/>
    </source>
</evidence>
<dbReference type="PANTHER" id="PTHR42751">
    <property type="entry name" value="SODIUM/HYDROGEN EXCHANGER FAMILY/TRKA DOMAIN PROTEIN"/>
    <property type="match status" value="1"/>
</dbReference>
<dbReference type="PROSITE" id="PS51201">
    <property type="entry name" value="RCK_N"/>
    <property type="match status" value="1"/>
</dbReference>
<dbReference type="Proteomes" id="UP000006843">
    <property type="component" value="Chromosome I"/>
</dbReference>
<dbReference type="Gene3D" id="1.20.1530.20">
    <property type="match status" value="1"/>
</dbReference>
<evidence type="ECO:0000256" key="9">
    <source>
        <dbReference type="SAM" id="Phobius"/>
    </source>
</evidence>
<evidence type="ECO:0000256" key="7">
    <source>
        <dbReference type="ARBA" id="ARBA00023065"/>
    </source>
</evidence>
<dbReference type="GO" id="GO:1902600">
    <property type="term" value="P:proton transmembrane transport"/>
    <property type="evidence" value="ECO:0007669"/>
    <property type="project" value="InterPro"/>
</dbReference>
<keyword evidence="7" id="KW-0406">Ion transport</keyword>
<feature type="transmembrane region" description="Helical" evidence="9">
    <location>
        <begin position="96"/>
        <end position="123"/>
    </location>
</feature>
<feature type="transmembrane region" description="Helical" evidence="9">
    <location>
        <begin position="188"/>
        <end position="209"/>
    </location>
</feature>
<dbReference type="AlphaFoldDB" id="Q3IE38"/>
<reference evidence="11 12" key="1">
    <citation type="journal article" date="2005" name="Genome Res.">
        <title>Coping with cold: the genome of the versatile marine Antarctica bacterium Pseudoalteromonas haloplanktis TAC125.</title>
        <authorList>
            <person name="Medigue C."/>
            <person name="Krin E."/>
            <person name="Pascal G."/>
            <person name="Barbe V."/>
            <person name="Bernsel A."/>
            <person name="Bertin P."/>
            <person name="Cheung F."/>
            <person name="Cruveiller S."/>
            <person name="Damico S."/>
            <person name="Duilio A."/>
            <person name="Fang G."/>
            <person name="Feller G."/>
            <person name="Mangenot S."/>
            <person name="Marino G."/>
            <person name="Nilsson J."/>
            <person name="Parilli E."/>
            <person name="Rocha E."/>
            <person name="Rouy Z."/>
            <person name="Sekowska A."/>
            <person name="Tutino M.L."/>
            <person name="Vallenet D."/>
            <person name="von Heijne G."/>
            <person name="Danchin A."/>
        </authorList>
    </citation>
    <scope>NUCLEOTIDE SEQUENCE [LARGE SCALE GENOMIC DNA]</scope>
    <source>
        <strain evidence="12">TAC 125</strain>
    </source>
</reference>
<feature type="transmembrane region" description="Helical" evidence="9">
    <location>
        <begin position="14"/>
        <end position="35"/>
    </location>
</feature>
<evidence type="ECO:0000256" key="3">
    <source>
        <dbReference type="ARBA" id="ARBA00022448"/>
    </source>
</evidence>
<dbReference type="GO" id="GO:0016020">
    <property type="term" value="C:membrane"/>
    <property type="evidence" value="ECO:0007669"/>
    <property type="project" value="UniProtKB-SubCell"/>
</dbReference>
<feature type="transmembrane region" description="Helical" evidence="9">
    <location>
        <begin position="162"/>
        <end position="182"/>
    </location>
</feature>
<dbReference type="InterPro" id="IPR003148">
    <property type="entry name" value="RCK_N"/>
</dbReference>
<evidence type="ECO:0000313" key="11">
    <source>
        <dbReference type="EMBL" id="CAI85937.1"/>
    </source>
</evidence>
<dbReference type="KEGG" id="pha:PSHAa0856"/>
<evidence type="ECO:0000256" key="8">
    <source>
        <dbReference type="ARBA" id="ARBA00023136"/>
    </source>
</evidence>
<dbReference type="GO" id="GO:0006813">
    <property type="term" value="P:potassium ion transport"/>
    <property type="evidence" value="ECO:0007669"/>
    <property type="project" value="InterPro"/>
</dbReference>
<dbReference type="Pfam" id="PF02254">
    <property type="entry name" value="TrkA_N"/>
    <property type="match status" value="1"/>
</dbReference>
<dbReference type="InterPro" id="IPR006153">
    <property type="entry name" value="Cation/H_exchanger_TM"/>
</dbReference>
<evidence type="ECO:0000256" key="4">
    <source>
        <dbReference type="ARBA" id="ARBA00022449"/>
    </source>
</evidence>
<dbReference type="HOGENOM" id="CLU_005126_12_0_6"/>
<dbReference type="Pfam" id="PF00999">
    <property type="entry name" value="Na_H_Exchanger"/>
    <property type="match status" value="1"/>
</dbReference>
<organism evidence="11 12">
    <name type="scientific">Pseudoalteromonas translucida (strain TAC 125)</name>
    <dbReference type="NCBI Taxonomy" id="326442"/>
    <lineage>
        <taxon>Bacteria</taxon>
        <taxon>Pseudomonadati</taxon>
        <taxon>Pseudomonadota</taxon>
        <taxon>Gammaproteobacteria</taxon>
        <taxon>Alteromonadales</taxon>
        <taxon>Pseudoalteromonadaceae</taxon>
        <taxon>Pseudoalteromonas</taxon>
    </lineage>
</organism>
<keyword evidence="6 9" id="KW-1133">Transmembrane helix</keyword>
<dbReference type="eggNOG" id="COG1226">
    <property type="taxonomic scope" value="Bacteria"/>
</dbReference>
<dbReference type="InterPro" id="IPR038770">
    <property type="entry name" value="Na+/solute_symporter_sf"/>
</dbReference>
<comment type="subcellular location">
    <subcellularLocation>
        <location evidence="1">Membrane</location>
        <topology evidence="1">Multi-pass membrane protein</topology>
    </subcellularLocation>
</comment>
<dbReference type="SUPFAM" id="SSF51735">
    <property type="entry name" value="NAD(P)-binding Rossmann-fold domains"/>
    <property type="match status" value="1"/>
</dbReference>
<name>Q3IE38_PSET1</name>
<dbReference type="STRING" id="326442.PSHAa0856"/>
<comment type="similarity">
    <text evidence="2">Belongs to the monovalent cation:proton antiporter 2 (CPA2) transporter (TC 2.A.37) family.</text>
</comment>
<keyword evidence="5 9" id="KW-0812">Transmembrane</keyword>
<keyword evidence="3" id="KW-0813">Transport</keyword>
<feature type="transmembrane region" description="Helical" evidence="9">
    <location>
        <begin position="66"/>
        <end position="84"/>
    </location>
</feature>
<dbReference type="GO" id="GO:0015297">
    <property type="term" value="F:antiporter activity"/>
    <property type="evidence" value="ECO:0007669"/>
    <property type="project" value="UniProtKB-KW"/>
</dbReference>
<sequence length="541" mass="59610">MVLIFRYTKPPNEVIFIIMELIYFAAAFVFGFAVYQLKLPPLIGFLLAGFALNLAGYKSTELLNTIATLGVTLLLFSIGLKLKVNSLMKPQVWASATLHIILSSALFSGFMLLLSLFALPLFVDLSWQSALLVGFALSFSSTVFAVKVLEERGEMGSLHGKVAIGILVMQDIFAVVFLAISTGKIPNIWALVLIISLPLVRPVMGWILNRSKHGELLPLFGFFFALVAGYHAFELVGLKGDLGALIIGMMIAPHKKASELSKSLLNLKDILLVGFFLTIGLNAELTTSSLLAALLLVLVLPIKTFLYYVLTNMFNLRARTSLLTTFSLANYSEFGLIVCAVAASTGMITSEWLAVIAIAVSITFIIASPLNKRSNEIYAKIEPWLLKFESKTRLSEELPVNLNDTKIVIFGMGRIGTGAYETINATHPQLVAGIDIKPEVVDKHIKRGRNVLIADATDPDFWQRVNHSRVEMVMLTMPQHMQNIFALEQLKASGYKGQVTAIANYPDQQKELEEMGVNSTYNFYLEAGSGFAEHVKQKLFS</sequence>
<feature type="transmembrane region" description="Helical" evidence="9">
    <location>
        <begin position="129"/>
        <end position="150"/>
    </location>
</feature>
<accession>Q3IE38</accession>
<proteinExistence type="inferred from homology"/>
<feature type="transmembrane region" description="Helical" evidence="9">
    <location>
        <begin position="322"/>
        <end position="346"/>
    </location>
</feature>
<evidence type="ECO:0000256" key="1">
    <source>
        <dbReference type="ARBA" id="ARBA00004141"/>
    </source>
</evidence>
<dbReference type="Gene3D" id="3.40.50.720">
    <property type="entry name" value="NAD(P)-binding Rossmann-like Domain"/>
    <property type="match status" value="1"/>
</dbReference>
<feature type="domain" description="RCK N-terminal" evidence="10">
    <location>
        <begin position="404"/>
        <end position="526"/>
    </location>
</feature>